<dbReference type="PANTHER" id="PTHR34387:SF1">
    <property type="entry name" value="PERIPLASMIC IMMUNOGENIC PROTEIN"/>
    <property type="match status" value="1"/>
</dbReference>
<keyword evidence="3" id="KW-1185">Reference proteome</keyword>
<sequence>MRLPILVAVFLGLGSALAAQDTGATATSGPTISVSGEGSAFAAPDMATITLGVTARAKAADEAMAETSRITDAILQRLSAFDVAPRDTQTSDLSLNPVWSNRPGTNEAQRIDGFEASNRLTVRVRNLEQLGDILGEVLSDGANRLGGLSFGLQYPEPLMEEARRKAVEDAMARARTYAEAAGMTLGPVMSINEGGIRMPRPEMAMAMRDAAESVPVAGGETGITASVSMVFALESDG</sequence>
<protein>
    <submittedName>
        <fullName evidence="2">DUF541 domain-containing protein</fullName>
    </submittedName>
</protein>
<feature type="signal peptide" evidence="1">
    <location>
        <begin position="1"/>
        <end position="18"/>
    </location>
</feature>
<dbReference type="Pfam" id="PF04402">
    <property type="entry name" value="SIMPL"/>
    <property type="match status" value="1"/>
</dbReference>
<comment type="caution">
    <text evidence="2">The sequence shown here is derived from an EMBL/GenBank/DDBJ whole genome shotgun (WGS) entry which is preliminary data.</text>
</comment>
<organism evidence="2 3">
    <name type="scientific">Thalassococcus profundi</name>
    <dbReference type="NCBI Taxonomy" id="2282382"/>
    <lineage>
        <taxon>Bacteria</taxon>
        <taxon>Pseudomonadati</taxon>
        <taxon>Pseudomonadota</taxon>
        <taxon>Alphaproteobacteria</taxon>
        <taxon>Rhodobacterales</taxon>
        <taxon>Roseobacteraceae</taxon>
        <taxon>Thalassococcus</taxon>
    </lineage>
</organism>
<dbReference type="RefSeq" id="WP_114512073.1">
    <property type="nucleotide sequence ID" value="NZ_QPMK01000014.1"/>
</dbReference>
<evidence type="ECO:0000313" key="3">
    <source>
        <dbReference type="Proteomes" id="UP000253977"/>
    </source>
</evidence>
<dbReference type="GO" id="GO:0006974">
    <property type="term" value="P:DNA damage response"/>
    <property type="evidence" value="ECO:0007669"/>
    <property type="project" value="TreeGrafter"/>
</dbReference>
<gene>
    <name evidence="2" type="ORF">DU478_16495</name>
</gene>
<dbReference type="Gene3D" id="3.30.110.170">
    <property type="entry name" value="Protein of unknown function (DUF541), domain 1"/>
    <property type="match status" value="1"/>
</dbReference>
<dbReference type="Proteomes" id="UP000253977">
    <property type="component" value="Unassembled WGS sequence"/>
</dbReference>
<accession>A0A369TKR2</accession>
<keyword evidence="1" id="KW-0732">Signal</keyword>
<dbReference type="OrthoDB" id="9813144at2"/>
<reference evidence="2 3" key="1">
    <citation type="submission" date="2018-07" db="EMBL/GenBank/DDBJ databases">
        <title>Thalassococcus profundi sp. nov., a marine bacterium isolated from deep seawater of Okinawa Trough.</title>
        <authorList>
            <person name="Yu M."/>
        </authorList>
    </citation>
    <scope>NUCLEOTIDE SEQUENCE [LARGE SCALE GENOMIC DNA]</scope>
    <source>
        <strain evidence="2 3">WRAS1</strain>
    </source>
</reference>
<evidence type="ECO:0000256" key="1">
    <source>
        <dbReference type="SAM" id="SignalP"/>
    </source>
</evidence>
<dbReference type="Gene3D" id="3.30.70.2970">
    <property type="entry name" value="Protein of unknown function (DUF541), domain 2"/>
    <property type="match status" value="1"/>
</dbReference>
<proteinExistence type="predicted"/>
<dbReference type="EMBL" id="QPMK01000014">
    <property type="protein sequence ID" value="RDD65254.1"/>
    <property type="molecule type" value="Genomic_DNA"/>
</dbReference>
<dbReference type="AlphaFoldDB" id="A0A369TKR2"/>
<name>A0A369TKR2_9RHOB</name>
<dbReference type="InterPro" id="IPR007497">
    <property type="entry name" value="SIMPL/DUF541"/>
</dbReference>
<evidence type="ECO:0000313" key="2">
    <source>
        <dbReference type="EMBL" id="RDD65254.1"/>
    </source>
</evidence>
<feature type="chain" id="PRO_5016810212" evidence="1">
    <location>
        <begin position="19"/>
        <end position="237"/>
    </location>
</feature>
<dbReference type="PANTHER" id="PTHR34387">
    <property type="entry name" value="SLR1258 PROTEIN"/>
    <property type="match status" value="1"/>
</dbReference>
<dbReference type="InterPro" id="IPR052022">
    <property type="entry name" value="26kDa_periplasmic_antigen"/>
</dbReference>